<name>A0A369TLW7_9RHOB</name>
<comment type="caution">
    <text evidence="1">The sequence shown here is derived from an EMBL/GenBank/DDBJ whole genome shotgun (WGS) entry which is preliminary data.</text>
</comment>
<dbReference type="SUPFAM" id="SSF55961">
    <property type="entry name" value="Bet v1-like"/>
    <property type="match status" value="1"/>
</dbReference>
<proteinExistence type="predicted"/>
<dbReference type="CDD" id="cd07812">
    <property type="entry name" value="SRPBCC"/>
    <property type="match status" value="1"/>
</dbReference>
<evidence type="ECO:0000313" key="2">
    <source>
        <dbReference type="Proteomes" id="UP000253977"/>
    </source>
</evidence>
<dbReference type="RefSeq" id="WP_114512143.1">
    <property type="nucleotide sequence ID" value="NZ_QPMK01000015.1"/>
</dbReference>
<dbReference type="Proteomes" id="UP000253977">
    <property type="component" value="Unassembled WGS sequence"/>
</dbReference>
<dbReference type="Gene3D" id="3.30.530.20">
    <property type="match status" value="1"/>
</dbReference>
<dbReference type="InterPro" id="IPR019587">
    <property type="entry name" value="Polyketide_cyclase/dehydratase"/>
</dbReference>
<dbReference type="AlphaFoldDB" id="A0A369TLW7"/>
<dbReference type="OrthoDB" id="7860307at2"/>
<dbReference type="Pfam" id="PF10604">
    <property type="entry name" value="Polyketide_cyc2"/>
    <property type="match status" value="1"/>
</dbReference>
<sequence>MEFSTKEDIEAPVDQVFAALSDFDAIERSVIRRGVEVRRTDTLDTPGEGMTWEARFRFRGKMRDATVTMTRYDPPNAMEFQTRSGGLETHTVLDCVALSRSRTRISMVLELQPKTLSARLLVQSLKLAKGNITKKFRVRAADYAKDLEDRLRQA</sequence>
<keyword evidence="2" id="KW-1185">Reference proteome</keyword>
<gene>
    <name evidence="1" type="ORF">DU478_16910</name>
</gene>
<protein>
    <submittedName>
        <fullName evidence="1">SRPBCC family protein</fullName>
    </submittedName>
</protein>
<reference evidence="1 2" key="1">
    <citation type="submission" date="2018-07" db="EMBL/GenBank/DDBJ databases">
        <title>Thalassococcus profundi sp. nov., a marine bacterium isolated from deep seawater of Okinawa Trough.</title>
        <authorList>
            <person name="Yu M."/>
        </authorList>
    </citation>
    <scope>NUCLEOTIDE SEQUENCE [LARGE SCALE GENOMIC DNA]</scope>
    <source>
        <strain evidence="1 2">WRAS1</strain>
    </source>
</reference>
<dbReference type="EMBL" id="QPMK01000015">
    <property type="protein sequence ID" value="RDD65107.1"/>
    <property type="molecule type" value="Genomic_DNA"/>
</dbReference>
<evidence type="ECO:0000313" key="1">
    <source>
        <dbReference type="EMBL" id="RDD65107.1"/>
    </source>
</evidence>
<accession>A0A369TLW7</accession>
<dbReference type="InterPro" id="IPR023393">
    <property type="entry name" value="START-like_dom_sf"/>
</dbReference>
<organism evidence="1 2">
    <name type="scientific">Thalassococcus profundi</name>
    <dbReference type="NCBI Taxonomy" id="2282382"/>
    <lineage>
        <taxon>Bacteria</taxon>
        <taxon>Pseudomonadati</taxon>
        <taxon>Pseudomonadota</taxon>
        <taxon>Alphaproteobacteria</taxon>
        <taxon>Rhodobacterales</taxon>
        <taxon>Roseobacteraceae</taxon>
        <taxon>Thalassococcus</taxon>
    </lineage>
</organism>